<accession>A0A561DSQ3</accession>
<protein>
    <submittedName>
        <fullName evidence="1">SPP1 family predicted phage head-tail adaptor</fullName>
    </submittedName>
</protein>
<dbReference type="AlphaFoldDB" id="A0A561DSQ3"/>
<evidence type="ECO:0000313" key="2">
    <source>
        <dbReference type="Proteomes" id="UP000319671"/>
    </source>
</evidence>
<reference evidence="1 2" key="1">
    <citation type="submission" date="2019-06" db="EMBL/GenBank/DDBJ databases">
        <title>Sorghum-associated microbial communities from plants grown in Nebraska, USA.</title>
        <authorList>
            <person name="Schachtman D."/>
        </authorList>
    </citation>
    <scope>NUCLEOTIDE SEQUENCE [LARGE SCALE GENOMIC DNA]</scope>
    <source>
        <strain evidence="1 2">2482</strain>
    </source>
</reference>
<dbReference type="RefSeq" id="WP_144563161.1">
    <property type="nucleotide sequence ID" value="NZ_VIVN01000002.1"/>
</dbReference>
<proteinExistence type="predicted"/>
<comment type="caution">
    <text evidence="1">The sequence shown here is derived from an EMBL/GenBank/DDBJ whole genome shotgun (WGS) entry which is preliminary data.</text>
</comment>
<sequence length="110" mass="12607">MTFDYELTLIKLTYAENDMGDSISNEERITILCDVLSVTRAEHYQAASHGMKPEIVFIVNQYDYSKQTIVEFEGNKYRVIRDYKPKKAKGLEDFETIELVCEGVGNNAIS</sequence>
<name>A0A561DSQ3_9BACI</name>
<dbReference type="EMBL" id="VIVN01000002">
    <property type="protein sequence ID" value="TWE06405.1"/>
    <property type="molecule type" value="Genomic_DNA"/>
</dbReference>
<dbReference type="NCBIfam" id="TIGR01563">
    <property type="entry name" value="gp16_SPP1"/>
    <property type="match status" value="1"/>
</dbReference>
<dbReference type="Proteomes" id="UP000319671">
    <property type="component" value="Unassembled WGS sequence"/>
</dbReference>
<keyword evidence="2" id="KW-1185">Reference proteome</keyword>
<evidence type="ECO:0000313" key="1">
    <source>
        <dbReference type="EMBL" id="TWE06405.1"/>
    </source>
</evidence>
<gene>
    <name evidence="1" type="ORF">FB550_102427</name>
</gene>
<organism evidence="1 2">
    <name type="scientific">Neobacillus bataviensis</name>
    <dbReference type="NCBI Taxonomy" id="220685"/>
    <lineage>
        <taxon>Bacteria</taxon>
        <taxon>Bacillati</taxon>
        <taxon>Bacillota</taxon>
        <taxon>Bacilli</taxon>
        <taxon>Bacillales</taxon>
        <taxon>Bacillaceae</taxon>
        <taxon>Neobacillus</taxon>
    </lineage>
</organism>
<dbReference type="InterPro" id="IPR008767">
    <property type="entry name" value="Phage_SPP1_head-tail_adaptor"/>
</dbReference>